<proteinExistence type="inferred from homology"/>
<organism evidence="9 10">
    <name type="scientific">Peptostreptococcus anaerobius</name>
    <dbReference type="NCBI Taxonomy" id="1261"/>
    <lineage>
        <taxon>Bacteria</taxon>
        <taxon>Bacillati</taxon>
        <taxon>Bacillota</taxon>
        <taxon>Clostridia</taxon>
        <taxon>Peptostreptococcales</taxon>
        <taxon>Peptostreptococcaceae</taxon>
        <taxon>Peptostreptococcus</taxon>
    </lineage>
</organism>
<dbReference type="EMBL" id="UGTB01000004">
    <property type="protein sequence ID" value="SUB62135.1"/>
    <property type="molecule type" value="Genomic_DNA"/>
</dbReference>
<dbReference type="Pfam" id="PF00589">
    <property type="entry name" value="Phage_integrase"/>
    <property type="match status" value="1"/>
</dbReference>
<evidence type="ECO:0000259" key="8">
    <source>
        <dbReference type="PROSITE" id="PS51900"/>
    </source>
</evidence>
<feature type="domain" description="Tyr recombinase" evidence="7">
    <location>
        <begin position="133"/>
        <end position="330"/>
    </location>
</feature>
<dbReference type="SUPFAM" id="SSF56349">
    <property type="entry name" value="DNA breaking-rejoining enzymes"/>
    <property type="match status" value="1"/>
</dbReference>
<comment type="similarity">
    <text evidence="2">Belongs to the 'phage' integrase family.</text>
</comment>
<evidence type="ECO:0000256" key="3">
    <source>
        <dbReference type="ARBA" id="ARBA00022908"/>
    </source>
</evidence>
<dbReference type="AlphaFoldDB" id="A0A379CK19"/>
<dbReference type="PROSITE" id="PS51898">
    <property type="entry name" value="TYR_RECOMBINASE"/>
    <property type="match status" value="1"/>
</dbReference>
<evidence type="ECO:0000256" key="2">
    <source>
        <dbReference type="ARBA" id="ARBA00008857"/>
    </source>
</evidence>
<evidence type="ECO:0000259" key="7">
    <source>
        <dbReference type="PROSITE" id="PS51898"/>
    </source>
</evidence>
<dbReference type="InterPro" id="IPR010998">
    <property type="entry name" value="Integrase_recombinase_N"/>
</dbReference>
<keyword evidence="5" id="KW-0233">DNA recombination</keyword>
<comment type="function">
    <text evidence="1">Site-specific tyrosine recombinase, which acts by catalyzing the cutting and rejoining of the recombining DNA molecules.</text>
</comment>
<dbReference type="GO" id="GO:0015074">
    <property type="term" value="P:DNA integration"/>
    <property type="evidence" value="ECO:0007669"/>
    <property type="project" value="UniProtKB-KW"/>
</dbReference>
<dbReference type="InterPro" id="IPR044068">
    <property type="entry name" value="CB"/>
</dbReference>
<dbReference type="Gene3D" id="1.10.150.130">
    <property type="match status" value="1"/>
</dbReference>
<dbReference type="Proteomes" id="UP000255101">
    <property type="component" value="Unassembled WGS sequence"/>
</dbReference>
<protein>
    <submittedName>
        <fullName evidence="9">Site-specific tyrosine recombinase XerC</fullName>
    </submittedName>
</protein>
<dbReference type="PROSITE" id="PS51900">
    <property type="entry name" value="CB"/>
    <property type="match status" value="1"/>
</dbReference>
<dbReference type="GO" id="GO:0006310">
    <property type="term" value="P:DNA recombination"/>
    <property type="evidence" value="ECO:0007669"/>
    <property type="project" value="UniProtKB-KW"/>
</dbReference>
<gene>
    <name evidence="9" type="ORF">NCTC11460_02143</name>
</gene>
<name>A0A379CK19_9FIRM</name>
<evidence type="ECO:0000256" key="6">
    <source>
        <dbReference type="PROSITE-ProRule" id="PRU01248"/>
    </source>
</evidence>
<dbReference type="InterPro" id="IPR050090">
    <property type="entry name" value="Tyrosine_recombinase_XerCD"/>
</dbReference>
<evidence type="ECO:0000313" key="10">
    <source>
        <dbReference type="Proteomes" id="UP000255101"/>
    </source>
</evidence>
<reference evidence="9 10" key="1">
    <citation type="submission" date="2018-06" db="EMBL/GenBank/DDBJ databases">
        <authorList>
            <consortium name="Pathogen Informatics"/>
            <person name="Doyle S."/>
        </authorList>
    </citation>
    <scope>NUCLEOTIDE SEQUENCE [LARGE SCALE GENOMIC DNA]</scope>
    <source>
        <strain evidence="9 10">NCTC11460</strain>
    </source>
</reference>
<dbReference type="InterPro" id="IPR013762">
    <property type="entry name" value="Integrase-like_cat_sf"/>
</dbReference>
<dbReference type="Pfam" id="PF02899">
    <property type="entry name" value="Phage_int_SAM_1"/>
    <property type="match status" value="1"/>
</dbReference>
<dbReference type="PANTHER" id="PTHR30349">
    <property type="entry name" value="PHAGE INTEGRASE-RELATED"/>
    <property type="match status" value="1"/>
</dbReference>
<feature type="domain" description="Core-binding (CB)" evidence="8">
    <location>
        <begin position="21"/>
        <end position="107"/>
    </location>
</feature>
<evidence type="ECO:0000256" key="4">
    <source>
        <dbReference type="ARBA" id="ARBA00023125"/>
    </source>
</evidence>
<dbReference type="RefSeq" id="WP_019595638.1">
    <property type="nucleotide sequence ID" value="NZ_FOVA01000007.1"/>
</dbReference>
<keyword evidence="4 6" id="KW-0238">DNA-binding</keyword>
<dbReference type="GO" id="GO:0003677">
    <property type="term" value="F:DNA binding"/>
    <property type="evidence" value="ECO:0007669"/>
    <property type="project" value="UniProtKB-UniRule"/>
</dbReference>
<dbReference type="InterPro" id="IPR002104">
    <property type="entry name" value="Integrase_catalytic"/>
</dbReference>
<keyword evidence="3" id="KW-0229">DNA integration</keyword>
<dbReference type="Gene3D" id="1.10.443.10">
    <property type="entry name" value="Intergrase catalytic core"/>
    <property type="match status" value="1"/>
</dbReference>
<evidence type="ECO:0000313" key="9">
    <source>
        <dbReference type="EMBL" id="SUB62135.1"/>
    </source>
</evidence>
<dbReference type="InterPro" id="IPR004107">
    <property type="entry name" value="Integrase_SAM-like_N"/>
</dbReference>
<evidence type="ECO:0000256" key="5">
    <source>
        <dbReference type="ARBA" id="ARBA00023172"/>
    </source>
</evidence>
<dbReference type="InterPro" id="IPR011010">
    <property type="entry name" value="DNA_brk_join_enz"/>
</dbReference>
<sequence length="332" mass="39498">MARKNVYNIFQKEEYSEDINKHNKKVIEEYKLELKAANKADTTILQYINDLKIFAFYVYENCNNTEFYNVTKKQVRNFMLKMQDKDVSPARLNRVLSTLRTFYSFAIDDEDYEDFYINNPVEKIKGLKVQKVRDIEFLTREEIDTLYDYLMKEHLYQDALLLALLIDTAGRRNEIYQINKSSIKPDGVFTNFVVGKGGKKFELMYNDLTRKTFKAYLKQRGRDKEEFLWYKKERNGKVKEVPIGTMYSWVKRWNKYLENITGKEYSFNIHSFRHTTLELLSTGNHYICDKNDGQKFNLEVLQALANHNDVSTTSSYLKEKKKDVLLQAFMPK</sequence>
<evidence type="ECO:0000256" key="1">
    <source>
        <dbReference type="ARBA" id="ARBA00003283"/>
    </source>
</evidence>
<dbReference type="CDD" id="cd00397">
    <property type="entry name" value="DNA_BRE_C"/>
    <property type="match status" value="1"/>
</dbReference>
<accession>A0A379CK19</accession>